<comment type="subunit">
    <text evidence="6">Component of the commander complex that is essential for endosomal recycling of transmembrane cargos; the commander complex is composed of the CCC subcomplex and the retriever subcomplex. Component of the heterotrimeric retriever complex consisting of VPS26C, VPS29 and VPS35L; within the complex interacts with VPS35L. Interacts with SNX17 (via C-terminus); the interaction is direct and associates SNX17 with the retriever complex. Interacts with SNX31; the interaction is direct.</text>
</comment>
<dbReference type="FunFam" id="2.60.40.640:FF:000023">
    <property type="entry name" value="Vacuolar protein sorting-associated protein 26"/>
    <property type="match status" value="1"/>
</dbReference>
<dbReference type="GO" id="GO:0005768">
    <property type="term" value="C:endosome"/>
    <property type="evidence" value="ECO:0007669"/>
    <property type="project" value="UniProtKB-SubCell"/>
</dbReference>
<reference evidence="7 8" key="1">
    <citation type="submission" date="2021-07" db="EMBL/GenBank/DDBJ databases">
        <title>The Aristolochia fimbriata genome: insights into angiosperm evolution, floral development and chemical biosynthesis.</title>
        <authorList>
            <person name="Jiao Y."/>
        </authorList>
    </citation>
    <scope>NUCLEOTIDE SEQUENCE [LARGE SCALE GENOMIC DNA]</scope>
    <source>
        <strain evidence="7">IBCAS-2021</strain>
        <tissue evidence="7">Leaf</tissue>
    </source>
</reference>
<comment type="similarity">
    <text evidence="2">Belongs to the VPS26 family.</text>
</comment>
<evidence type="ECO:0000256" key="4">
    <source>
        <dbReference type="ARBA" id="ARBA00067597"/>
    </source>
</evidence>
<evidence type="ECO:0000256" key="5">
    <source>
        <dbReference type="ARBA" id="ARBA00093280"/>
    </source>
</evidence>
<dbReference type="PANTHER" id="PTHR12233">
    <property type="entry name" value="VACUOLAR PROTEIN SORTING 26 RELATED"/>
    <property type="match status" value="1"/>
</dbReference>
<organism evidence="7 8">
    <name type="scientific">Aristolochia fimbriata</name>
    <name type="common">White veined hardy Dutchman's pipe vine</name>
    <dbReference type="NCBI Taxonomy" id="158543"/>
    <lineage>
        <taxon>Eukaryota</taxon>
        <taxon>Viridiplantae</taxon>
        <taxon>Streptophyta</taxon>
        <taxon>Embryophyta</taxon>
        <taxon>Tracheophyta</taxon>
        <taxon>Spermatophyta</taxon>
        <taxon>Magnoliopsida</taxon>
        <taxon>Magnoliidae</taxon>
        <taxon>Piperales</taxon>
        <taxon>Aristolochiaceae</taxon>
        <taxon>Aristolochia</taxon>
    </lineage>
</organism>
<dbReference type="AlphaFoldDB" id="A0AAV7EL89"/>
<dbReference type="FunFam" id="2.60.40.640:FF:000009">
    <property type="entry name" value="Down syndrome critical region protein 3"/>
    <property type="match status" value="1"/>
</dbReference>
<dbReference type="InterPro" id="IPR014752">
    <property type="entry name" value="Arrestin-like_C"/>
</dbReference>
<evidence type="ECO:0000256" key="3">
    <source>
        <dbReference type="ARBA" id="ARBA00022753"/>
    </source>
</evidence>
<comment type="subcellular location">
    <subcellularLocation>
        <location evidence="1">Endosome</location>
    </subcellularLocation>
</comment>
<dbReference type="InterPro" id="IPR028934">
    <property type="entry name" value="Vps26-related"/>
</dbReference>
<evidence type="ECO:0000256" key="1">
    <source>
        <dbReference type="ARBA" id="ARBA00004177"/>
    </source>
</evidence>
<dbReference type="Proteomes" id="UP000825729">
    <property type="component" value="Unassembled WGS sequence"/>
</dbReference>
<name>A0AAV7EL89_ARIFI</name>
<proteinExistence type="inferred from homology"/>
<evidence type="ECO:0000313" key="7">
    <source>
        <dbReference type="EMBL" id="KAG9449548.1"/>
    </source>
</evidence>
<accession>A0AAV7EL89</accession>
<comment type="caution">
    <text evidence="7">The sequence shown here is derived from an EMBL/GenBank/DDBJ whole genome shotgun (WGS) entry which is preliminary data.</text>
</comment>
<gene>
    <name evidence="7" type="ORF">H6P81_009513</name>
</gene>
<evidence type="ECO:0000313" key="8">
    <source>
        <dbReference type="Proteomes" id="UP000825729"/>
    </source>
</evidence>
<dbReference type="Pfam" id="PF03643">
    <property type="entry name" value="Vps26"/>
    <property type="match status" value="1"/>
</dbReference>
<protein>
    <recommendedName>
        <fullName evidence="4">Vacuolar protein sorting-associated protein 26C</fullName>
    </recommendedName>
</protein>
<dbReference type="EMBL" id="JAINDJ010000004">
    <property type="protein sequence ID" value="KAG9449548.1"/>
    <property type="molecule type" value="Genomic_DNA"/>
</dbReference>
<dbReference type="Gene3D" id="2.60.40.640">
    <property type="match status" value="2"/>
</dbReference>
<keyword evidence="8" id="KW-1185">Reference proteome</keyword>
<comment type="function">
    <text evidence="5">Component of the commander complex that is essential for endosomal recycling of transmembrane cargos; the commander complex is composed of the CCC subcomplex and the retriever subcomplex. Component of the retriever complex, which is a heterotrimeric complex related to retromer cargo-selective complex (CSC) and essential for retromer-independent retrieval and recycling of numerous cargos such as integrin alpha-5/beta-1 (ITGA5:ITGB1). The recruitment of the retriever complex to the endosomal membrane involves CCC and WASH complexes. In the endosomes, drives the retriever and recycling of NxxY-motif-containing cargo proteins by coupling to SNX17, a cargo essential for the homeostatic maintenance of numerous cell surface proteins associated with processes that include cell migration, cell adhesion, nutrient supply and cell signaling.</text>
</comment>
<sequence>MSIQIKLSRASRVYRPNEHLQGVIVTTSTNSISHQGIRITLNGTVNLQIRAGMAGVIDSFYNVVKPISIINKSSEIQSSGKLGAGTTEIPFSITLSSQQHDGGERFYETYHGANISIQYLLTADMVRGYLHKSLSTTIEVIIESDKAYLAAAPVSPETVSFYITQDTQKHPLLPELLSGGFRVTGKVSTCCSVSNPITGDLVVEASATPIQSIDILLLRTESILAGDKILTDTSVVQTTQVADGDVCRGMTLPIYVIIPRLLMCPTILAGRPFSVEFQLTVVVSFQSELSKRQPKSDLRTPRLWVAMETLPLRLIRTK</sequence>
<evidence type="ECO:0000256" key="6">
    <source>
        <dbReference type="ARBA" id="ARBA00093474"/>
    </source>
</evidence>
<dbReference type="GO" id="GO:0006886">
    <property type="term" value="P:intracellular protein transport"/>
    <property type="evidence" value="ECO:0007669"/>
    <property type="project" value="InterPro"/>
</dbReference>
<evidence type="ECO:0000256" key="2">
    <source>
        <dbReference type="ARBA" id="ARBA00009100"/>
    </source>
</evidence>
<keyword evidence="3" id="KW-0967">Endosome</keyword>